<name>M6W5Q8_LEPBO</name>
<organism evidence="1 2">
    <name type="scientific">Leptospira borgpetersenii serovar Pomona str. 200901868</name>
    <dbReference type="NCBI Taxonomy" id="1192866"/>
    <lineage>
        <taxon>Bacteria</taxon>
        <taxon>Pseudomonadati</taxon>
        <taxon>Spirochaetota</taxon>
        <taxon>Spirochaetia</taxon>
        <taxon>Leptospirales</taxon>
        <taxon>Leptospiraceae</taxon>
        <taxon>Leptospira</taxon>
    </lineage>
</organism>
<dbReference type="AlphaFoldDB" id="M6W5Q8"/>
<dbReference type="Proteomes" id="UP000012159">
    <property type="component" value="Unassembled WGS sequence"/>
</dbReference>
<dbReference type="EMBL" id="AKWF02000028">
    <property type="protein sequence ID" value="EMO64465.1"/>
    <property type="molecule type" value="Genomic_DNA"/>
</dbReference>
<proteinExistence type="predicted"/>
<dbReference type="STRING" id="1192866.LEP1GSC133_3894"/>
<evidence type="ECO:0000313" key="2">
    <source>
        <dbReference type="Proteomes" id="UP000012159"/>
    </source>
</evidence>
<comment type="caution">
    <text evidence="1">The sequence shown here is derived from an EMBL/GenBank/DDBJ whole genome shotgun (WGS) entry which is preliminary data.</text>
</comment>
<reference evidence="1 2" key="1">
    <citation type="submission" date="2013-01" db="EMBL/GenBank/DDBJ databases">
        <authorList>
            <person name="Harkins D.M."/>
            <person name="Durkin A.S."/>
            <person name="Brinkac L.M."/>
            <person name="Haft D.H."/>
            <person name="Selengut J.D."/>
            <person name="Sanka R."/>
            <person name="DePew J."/>
            <person name="Purushe J."/>
            <person name="Picardeau M."/>
            <person name="Werts C."/>
            <person name="Goarant C."/>
            <person name="Vinetz J.M."/>
            <person name="Sutton G.G."/>
            <person name="Nierman W.C."/>
            <person name="Fouts D.E."/>
        </authorList>
    </citation>
    <scope>NUCLEOTIDE SEQUENCE [LARGE SCALE GENOMIC DNA]</scope>
    <source>
        <strain evidence="1 2">200901868</strain>
    </source>
</reference>
<accession>M6W5Q8</accession>
<sequence>MKERKFSSSIEELEFVRAELEREKKKRVSSFPKTGFPVLSKTGLSSESRYTLLSTKNSFLVEKEVGSLPFVFRIKRNIRLNFSPALRFK</sequence>
<protein>
    <submittedName>
        <fullName evidence="1">Uncharacterized protein</fullName>
    </submittedName>
</protein>
<gene>
    <name evidence="1" type="ORF">LEP1GSC133_3894</name>
</gene>
<evidence type="ECO:0000313" key="1">
    <source>
        <dbReference type="EMBL" id="EMO64465.1"/>
    </source>
</evidence>